<reference evidence="1 2" key="1">
    <citation type="journal article" date="2019" name="Sci. Rep.">
        <title>Orb-weaving spider Araneus ventricosus genome elucidates the spidroin gene catalogue.</title>
        <authorList>
            <person name="Kono N."/>
            <person name="Nakamura H."/>
            <person name="Ohtoshi R."/>
            <person name="Moran D.A.P."/>
            <person name="Shinohara A."/>
            <person name="Yoshida Y."/>
            <person name="Fujiwara M."/>
            <person name="Mori M."/>
            <person name="Tomita M."/>
            <person name="Arakawa K."/>
        </authorList>
    </citation>
    <scope>NUCLEOTIDE SEQUENCE [LARGE SCALE GENOMIC DNA]</scope>
</reference>
<evidence type="ECO:0000313" key="1">
    <source>
        <dbReference type="EMBL" id="GBO01676.1"/>
    </source>
</evidence>
<protein>
    <submittedName>
        <fullName evidence="1">Uncharacterized protein</fullName>
    </submittedName>
</protein>
<dbReference type="AlphaFoldDB" id="A0A4Y2TRE5"/>
<dbReference type="OrthoDB" id="6515318at2759"/>
<keyword evidence="2" id="KW-1185">Reference proteome</keyword>
<dbReference type="Proteomes" id="UP000499080">
    <property type="component" value="Unassembled WGS sequence"/>
</dbReference>
<comment type="caution">
    <text evidence="1">The sequence shown here is derived from an EMBL/GenBank/DDBJ whole genome shotgun (WGS) entry which is preliminary data.</text>
</comment>
<evidence type="ECO:0000313" key="2">
    <source>
        <dbReference type="Proteomes" id="UP000499080"/>
    </source>
</evidence>
<gene>
    <name evidence="1" type="ORF">AVEN_160077_1</name>
</gene>
<accession>A0A4Y2TRE5</accession>
<proteinExistence type="predicted"/>
<dbReference type="EMBL" id="BGPR01029710">
    <property type="protein sequence ID" value="GBO01676.1"/>
    <property type="molecule type" value="Genomic_DNA"/>
</dbReference>
<sequence>MFLSKWAENFSNSLLRNRNRLFPVQRKHIYERHKEDTTRKLWCNLFPLPVPTDILFFSLQILQLRLAMTSYKEYICWNDSKNARWTKNLIDKVNVDGPYGDFYINQILTGHGVFREHQARFFRKTSLCSCGQGTGSVLHVIKECEIWTSYRKTGLVDSN</sequence>
<organism evidence="1 2">
    <name type="scientific">Araneus ventricosus</name>
    <name type="common">Orbweaver spider</name>
    <name type="synonym">Epeira ventricosa</name>
    <dbReference type="NCBI Taxonomy" id="182803"/>
    <lineage>
        <taxon>Eukaryota</taxon>
        <taxon>Metazoa</taxon>
        <taxon>Ecdysozoa</taxon>
        <taxon>Arthropoda</taxon>
        <taxon>Chelicerata</taxon>
        <taxon>Arachnida</taxon>
        <taxon>Araneae</taxon>
        <taxon>Araneomorphae</taxon>
        <taxon>Entelegynae</taxon>
        <taxon>Araneoidea</taxon>
        <taxon>Araneidae</taxon>
        <taxon>Araneus</taxon>
    </lineage>
</organism>
<name>A0A4Y2TRE5_ARAVE</name>